<dbReference type="Proteomes" id="UP000663824">
    <property type="component" value="Unassembled WGS sequence"/>
</dbReference>
<dbReference type="AlphaFoldDB" id="A0A816M184"/>
<comment type="caution">
    <text evidence="1">The sequence shown here is derived from an EMBL/GenBank/DDBJ whole genome shotgun (WGS) entry which is preliminary data.</text>
</comment>
<protein>
    <recommendedName>
        <fullName evidence="3">Zinc finger C2HC domain-containing protein 1A</fullName>
    </recommendedName>
</protein>
<gene>
    <name evidence="1" type="ORF">MBJ925_LOCUS6039</name>
</gene>
<evidence type="ECO:0008006" key="3">
    <source>
        <dbReference type="Google" id="ProtNLM"/>
    </source>
</evidence>
<evidence type="ECO:0000313" key="1">
    <source>
        <dbReference type="EMBL" id="CAF1954267.1"/>
    </source>
</evidence>
<organism evidence="1 2">
    <name type="scientific">Rotaria magnacalcarata</name>
    <dbReference type="NCBI Taxonomy" id="392030"/>
    <lineage>
        <taxon>Eukaryota</taxon>
        <taxon>Metazoa</taxon>
        <taxon>Spiralia</taxon>
        <taxon>Gnathifera</taxon>
        <taxon>Rotifera</taxon>
        <taxon>Eurotatoria</taxon>
        <taxon>Bdelloidea</taxon>
        <taxon>Philodinida</taxon>
        <taxon>Philodinidae</taxon>
        <taxon>Rotaria</taxon>
    </lineage>
</organism>
<name>A0A816M184_9BILA</name>
<reference evidence="1" key="1">
    <citation type="submission" date="2021-02" db="EMBL/GenBank/DDBJ databases">
        <authorList>
            <person name="Nowell W R."/>
        </authorList>
    </citation>
    <scope>NUCLEOTIDE SEQUENCE</scope>
</reference>
<proteinExistence type="predicted"/>
<dbReference type="EMBL" id="CAJNRE010001707">
    <property type="protein sequence ID" value="CAF1954267.1"/>
    <property type="molecule type" value="Genomic_DNA"/>
</dbReference>
<evidence type="ECO:0000313" key="2">
    <source>
        <dbReference type="Proteomes" id="UP000663824"/>
    </source>
</evidence>
<accession>A0A816M184</accession>
<sequence>MNDAEKIQDELVRCPICQRRMRQEVFLKHPNVCPKNPSNKRNVFDMTNYRSVKAGDQIIPVKKMSTIFVDKPENVSARPSQTRSVKRDRHSDTLVPPVIDNFCCPICKRKFCEKAYDRHAAFCASKTKQIQQSPTEDILLARLRLSRRIRFGSNRVSSTPSPFIAKPISTSTVSKQSTRNNSSFSLLSLDKKISIS</sequence>